<reference evidence="1 2" key="1">
    <citation type="journal article" date="2006" name="Proc. Natl. Acad. Sci. U.S.A.">
        <title>Genomic analysis of the uncultivated marine crenarchaeote Cenarchaeum symbiosum.</title>
        <authorList>
            <person name="Hallam S.J."/>
            <person name="Konstantinidis K.T."/>
            <person name="Putnam N."/>
            <person name="Schleper C."/>
            <person name="Watanabe Y."/>
            <person name="Sugahara J."/>
            <person name="Preston C."/>
            <person name="de la Torre J."/>
            <person name="Richardson P.M."/>
            <person name="DeLong E.F."/>
        </authorList>
    </citation>
    <scope>NUCLEOTIDE SEQUENCE [LARGE SCALE GENOMIC DNA]</scope>
    <source>
        <strain evidence="2">A</strain>
    </source>
</reference>
<name>A0RVH9_CENSY</name>
<keyword evidence="2" id="KW-1185">Reference proteome</keyword>
<proteinExistence type="predicted"/>
<sequence>MPRTIQSGAWFQAHQIPGETAAVAPSDSARCGNRLRRQPTRGRPIFLQGAMKTTIPARNTCKVRRRAGTGQR</sequence>
<evidence type="ECO:0000313" key="2">
    <source>
        <dbReference type="Proteomes" id="UP000000758"/>
    </source>
</evidence>
<dbReference type="EnsemblBacteria" id="ABK77346">
    <property type="protein sequence ID" value="ABK77346"/>
    <property type="gene ID" value="CENSYa_0713"/>
</dbReference>
<dbReference type="AlphaFoldDB" id="A0RVH9"/>
<dbReference type="STRING" id="414004.CENSYa_0713"/>
<protein>
    <submittedName>
        <fullName evidence="1">Uncharacterized protein</fullName>
    </submittedName>
</protein>
<dbReference type="HOGENOM" id="CLU_2712622_0_0_2"/>
<gene>
    <name evidence="1" type="ordered locus">CENSYa_0713</name>
</gene>
<organism evidence="1 2">
    <name type="scientific">Cenarchaeum symbiosum (strain A)</name>
    <dbReference type="NCBI Taxonomy" id="414004"/>
    <lineage>
        <taxon>Archaea</taxon>
        <taxon>Nitrososphaerota</taxon>
        <taxon>Candidatus Cenarchaeales</taxon>
        <taxon>Candidatus Cenarchaeaceae</taxon>
        <taxon>Candidatus Cenarchaeum</taxon>
    </lineage>
</organism>
<evidence type="ECO:0000313" key="1">
    <source>
        <dbReference type="EMBL" id="ABK77346.1"/>
    </source>
</evidence>
<dbReference type="KEGG" id="csy:CENSYa_0713"/>
<dbReference type="EMBL" id="DP000238">
    <property type="protein sequence ID" value="ABK77346.1"/>
    <property type="molecule type" value="Genomic_DNA"/>
</dbReference>
<accession>A0RVH9</accession>
<dbReference type="Proteomes" id="UP000000758">
    <property type="component" value="Chromosome"/>
</dbReference>